<keyword evidence="4 7" id="KW-0456">Lyase</keyword>
<keyword evidence="3" id="KW-0663">Pyridoxal phosphate</keyword>
<dbReference type="AlphaFoldDB" id="A0A238LIG7"/>
<dbReference type="OrthoDB" id="3224382at2"/>
<evidence type="ECO:0000256" key="2">
    <source>
        <dbReference type="ARBA" id="ARBA00012224"/>
    </source>
</evidence>
<feature type="domain" description="Aminotransferase class I/classII large" evidence="6">
    <location>
        <begin position="42"/>
        <end position="385"/>
    </location>
</feature>
<organism evidence="7 8">
    <name type="scientific">Flavimaricola marinus</name>
    <dbReference type="NCBI Taxonomy" id="1819565"/>
    <lineage>
        <taxon>Bacteria</taxon>
        <taxon>Pseudomonadati</taxon>
        <taxon>Pseudomonadota</taxon>
        <taxon>Alphaproteobacteria</taxon>
        <taxon>Rhodobacterales</taxon>
        <taxon>Paracoccaceae</taxon>
        <taxon>Flavimaricola</taxon>
    </lineage>
</organism>
<dbReference type="CDD" id="cd00609">
    <property type="entry name" value="AAT_like"/>
    <property type="match status" value="1"/>
</dbReference>
<dbReference type="SUPFAM" id="SSF53383">
    <property type="entry name" value="PLP-dependent transferases"/>
    <property type="match status" value="1"/>
</dbReference>
<evidence type="ECO:0000256" key="4">
    <source>
        <dbReference type="ARBA" id="ARBA00023239"/>
    </source>
</evidence>
<gene>
    <name evidence="7" type="primary">patB_2</name>
    <name evidence="7" type="ORF">LOM8899_03608</name>
</gene>
<dbReference type="InterPro" id="IPR051798">
    <property type="entry name" value="Class-II_PLP-Dep_Aminotrans"/>
</dbReference>
<dbReference type="Pfam" id="PF00155">
    <property type="entry name" value="Aminotran_1_2"/>
    <property type="match status" value="1"/>
</dbReference>
<dbReference type="PANTHER" id="PTHR43525">
    <property type="entry name" value="PROTEIN MALY"/>
    <property type="match status" value="1"/>
</dbReference>
<dbReference type="PANTHER" id="PTHR43525:SF1">
    <property type="entry name" value="PROTEIN MALY"/>
    <property type="match status" value="1"/>
</dbReference>
<comment type="similarity">
    <text evidence="5">Belongs to the class-II pyridoxal-phosphate-dependent aminotransferase family. MalY/PatB cystathionine beta-lyase subfamily.</text>
</comment>
<dbReference type="InterPro" id="IPR004839">
    <property type="entry name" value="Aminotransferase_I/II_large"/>
</dbReference>
<dbReference type="EC" id="4.4.1.13" evidence="2"/>
<name>A0A238LIG7_9RHOB</name>
<evidence type="ECO:0000259" key="6">
    <source>
        <dbReference type="Pfam" id="PF00155"/>
    </source>
</evidence>
<dbReference type="RefSeq" id="WP_093993618.1">
    <property type="nucleotide sequence ID" value="NZ_FXZK01000009.1"/>
</dbReference>
<evidence type="ECO:0000256" key="5">
    <source>
        <dbReference type="ARBA" id="ARBA00037974"/>
    </source>
</evidence>
<dbReference type="NCBIfam" id="TIGR04350">
    <property type="entry name" value="C_S_lyase_PatB"/>
    <property type="match status" value="1"/>
</dbReference>
<reference evidence="7 8" key="1">
    <citation type="submission" date="2017-05" db="EMBL/GenBank/DDBJ databases">
        <authorList>
            <person name="Song R."/>
            <person name="Chenine A.L."/>
            <person name="Ruprecht R.M."/>
        </authorList>
    </citation>
    <scope>NUCLEOTIDE SEQUENCE [LARGE SCALE GENOMIC DNA]</scope>
    <source>
        <strain evidence="7 8">CECT 8899</strain>
    </source>
</reference>
<dbReference type="EMBL" id="FXZK01000009">
    <property type="protein sequence ID" value="SMY09441.1"/>
    <property type="molecule type" value="Genomic_DNA"/>
</dbReference>
<dbReference type="Gene3D" id="3.40.640.10">
    <property type="entry name" value="Type I PLP-dependent aspartate aminotransferase-like (Major domain)"/>
    <property type="match status" value="1"/>
</dbReference>
<evidence type="ECO:0000256" key="3">
    <source>
        <dbReference type="ARBA" id="ARBA00022898"/>
    </source>
</evidence>
<dbReference type="InterPro" id="IPR015422">
    <property type="entry name" value="PyrdxlP-dep_Trfase_small"/>
</dbReference>
<dbReference type="InterPro" id="IPR015421">
    <property type="entry name" value="PyrdxlP-dep_Trfase_major"/>
</dbReference>
<sequence length="391" mass="43000">MPFDFDEHIDRRGTHSAKWDMLGPFCGIEDDDAIAMWVADMDFRAPPSVTQTLAEEVTRGVHGYYADDSGWRSAITNWMKARHGWEIQPEWLTATAGVLNAIGMILQEFSAPGDSVVMFSPIYPGFTGITKAAGRVPFYSQMNLVQGRYEMDLEALEENLPANASVVLLCSPHNPSGKIWSVEELRALGAFCERHGLLLVSDEIHHDLVFSGARHVPTAIAMPEIADRLITCASATKTFNLAGAHLAETIISDPTLRKRFDGRAAAVGAQHHGLFGMIATEAAYAGGAEWLDALLLYLADNRDHFDKRFAAEIPKARSLSLQSTYLSWVDFSEMGLPPEELRRRCSEVAKVGVNAGTTFGPGGEQFLRFNFALPRAQLDKAIDRLVAAFAE</sequence>
<evidence type="ECO:0000313" key="7">
    <source>
        <dbReference type="EMBL" id="SMY09441.1"/>
    </source>
</evidence>
<protein>
    <recommendedName>
        <fullName evidence="2">cysteine-S-conjugate beta-lyase</fullName>
        <ecNumber evidence="2">4.4.1.13</ecNumber>
    </recommendedName>
</protein>
<dbReference type="Gene3D" id="3.90.1150.10">
    <property type="entry name" value="Aspartate Aminotransferase, domain 1"/>
    <property type="match status" value="1"/>
</dbReference>
<proteinExistence type="inferred from homology"/>
<accession>A0A238LIG7</accession>
<keyword evidence="8" id="KW-1185">Reference proteome</keyword>
<evidence type="ECO:0000256" key="1">
    <source>
        <dbReference type="ARBA" id="ARBA00001933"/>
    </source>
</evidence>
<dbReference type="Proteomes" id="UP000201613">
    <property type="component" value="Unassembled WGS sequence"/>
</dbReference>
<dbReference type="InterPro" id="IPR027619">
    <property type="entry name" value="C-S_lyase_PatB-like"/>
</dbReference>
<comment type="cofactor">
    <cofactor evidence="1">
        <name>pyridoxal 5'-phosphate</name>
        <dbReference type="ChEBI" id="CHEBI:597326"/>
    </cofactor>
</comment>
<dbReference type="GO" id="GO:0047804">
    <property type="term" value="F:cysteine-S-conjugate beta-lyase activity"/>
    <property type="evidence" value="ECO:0007669"/>
    <property type="project" value="UniProtKB-EC"/>
</dbReference>
<evidence type="ECO:0000313" key="8">
    <source>
        <dbReference type="Proteomes" id="UP000201613"/>
    </source>
</evidence>
<dbReference type="InterPro" id="IPR015424">
    <property type="entry name" value="PyrdxlP-dep_Trfase"/>
</dbReference>
<dbReference type="GO" id="GO:0030170">
    <property type="term" value="F:pyridoxal phosphate binding"/>
    <property type="evidence" value="ECO:0007669"/>
    <property type="project" value="InterPro"/>
</dbReference>